<keyword evidence="7" id="KW-0673">Quorum sensing</keyword>
<evidence type="ECO:0000256" key="2">
    <source>
        <dbReference type="ARBA" id="ARBA00001962"/>
    </source>
</evidence>
<evidence type="ECO:0000256" key="10">
    <source>
        <dbReference type="ARBA" id="ARBA00023004"/>
    </source>
</evidence>
<dbReference type="Proteomes" id="UP000248079">
    <property type="component" value="Unassembled WGS sequence"/>
</dbReference>
<evidence type="ECO:0000256" key="3">
    <source>
        <dbReference type="ARBA" id="ARBA00007311"/>
    </source>
</evidence>
<dbReference type="InterPro" id="IPR003815">
    <property type="entry name" value="S-ribosylhomocysteinase"/>
</dbReference>
<evidence type="ECO:0000256" key="11">
    <source>
        <dbReference type="ARBA" id="ARBA00023239"/>
    </source>
</evidence>
<dbReference type="OrthoDB" id="9788129at2"/>
<name>A0A2V4A0U9_9BACT</name>
<keyword evidence="11 15" id="KW-0456">Lyase</keyword>
<dbReference type="InterPro" id="IPR011249">
    <property type="entry name" value="Metalloenz_LuxS/M16"/>
</dbReference>
<dbReference type="EMBL" id="QFLI01000002">
    <property type="protein sequence ID" value="PXY02288.1"/>
    <property type="molecule type" value="Genomic_DNA"/>
</dbReference>
<evidence type="ECO:0000256" key="6">
    <source>
        <dbReference type="ARBA" id="ARBA00015130"/>
    </source>
</evidence>
<organism evidence="15 16">
    <name type="scientific">Marinifilum breve</name>
    <dbReference type="NCBI Taxonomy" id="2184082"/>
    <lineage>
        <taxon>Bacteria</taxon>
        <taxon>Pseudomonadati</taxon>
        <taxon>Bacteroidota</taxon>
        <taxon>Bacteroidia</taxon>
        <taxon>Marinilabiliales</taxon>
        <taxon>Marinifilaceae</taxon>
    </lineage>
</organism>
<evidence type="ECO:0000313" key="15">
    <source>
        <dbReference type="EMBL" id="PXY02288.1"/>
    </source>
</evidence>
<dbReference type="PANTHER" id="PTHR35799:SF1">
    <property type="entry name" value="S-RIBOSYLHOMOCYSTEINE LYASE"/>
    <property type="match status" value="1"/>
</dbReference>
<dbReference type="EC" id="4.4.1.21" evidence="5"/>
<gene>
    <name evidence="15" type="ORF">DF185_06480</name>
</gene>
<dbReference type="AlphaFoldDB" id="A0A2V4A0U9"/>
<dbReference type="GO" id="GO:0005506">
    <property type="term" value="F:iron ion binding"/>
    <property type="evidence" value="ECO:0007669"/>
    <property type="project" value="InterPro"/>
</dbReference>
<dbReference type="GO" id="GO:0043768">
    <property type="term" value="F:S-ribosylhomocysteine lyase activity"/>
    <property type="evidence" value="ECO:0007669"/>
    <property type="project" value="UniProtKB-EC"/>
</dbReference>
<evidence type="ECO:0000256" key="13">
    <source>
        <dbReference type="ARBA" id="ARBA00030600"/>
    </source>
</evidence>
<protein>
    <recommendedName>
        <fullName evidence="6">S-ribosylhomocysteine lyase</fullName>
        <ecNumber evidence="5">4.4.1.21</ecNumber>
    </recommendedName>
    <alternativeName>
        <fullName evidence="13">AI-2 synthesis protein</fullName>
    </alternativeName>
    <alternativeName>
        <fullName evidence="14">Autoinducer-2 production protein LuxS</fullName>
    </alternativeName>
</protein>
<sequence length="159" mass="18419">MEKIDSFTVDHNKLKRGIYVSRKDQFGDETITTFDIRTKLANQEPAMDIPAMHTMEHLGATFLRNSKEWADKTVYFGPMGCRTGFYIIFHGDLRSEDIIDVTKEMFDFMADFQGEIPGTNKIECGNYVSHDLTVAKWESDKYRKEVLSNLTDENLNYPQ</sequence>
<evidence type="ECO:0000256" key="5">
    <source>
        <dbReference type="ARBA" id="ARBA00012240"/>
    </source>
</evidence>
<keyword evidence="16" id="KW-1185">Reference proteome</keyword>
<comment type="cofactor">
    <cofactor evidence="2">
        <name>Fe cation</name>
        <dbReference type="ChEBI" id="CHEBI:24875"/>
    </cofactor>
</comment>
<keyword evidence="8" id="KW-0479">Metal-binding</keyword>
<evidence type="ECO:0000256" key="7">
    <source>
        <dbReference type="ARBA" id="ARBA00022654"/>
    </source>
</evidence>
<dbReference type="PANTHER" id="PTHR35799">
    <property type="entry name" value="S-RIBOSYLHOMOCYSTEINE LYASE"/>
    <property type="match status" value="1"/>
</dbReference>
<keyword evidence="9" id="KW-0071">Autoinducer synthesis</keyword>
<dbReference type="SUPFAM" id="SSF63411">
    <property type="entry name" value="LuxS/MPP-like metallohydrolase"/>
    <property type="match status" value="1"/>
</dbReference>
<evidence type="ECO:0000256" key="4">
    <source>
        <dbReference type="ARBA" id="ARBA00011738"/>
    </source>
</evidence>
<comment type="similarity">
    <text evidence="3">Belongs to the LuxS family.</text>
</comment>
<evidence type="ECO:0000256" key="1">
    <source>
        <dbReference type="ARBA" id="ARBA00000297"/>
    </source>
</evidence>
<evidence type="ECO:0000256" key="12">
    <source>
        <dbReference type="ARBA" id="ARBA00024654"/>
    </source>
</evidence>
<dbReference type="NCBIfam" id="NF002604">
    <property type="entry name" value="PRK02260.1-4"/>
    <property type="match status" value="1"/>
</dbReference>
<accession>A0A2V4A0U9</accession>
<dbReference type="Pfam" id="PF02664">
    <property type="entry name" value="LuxS"/>
    <property type="match status" value="1"/>
</dbReference>
<comment type="subunit">
    <text evidence="4">Homodimer.</text>
</comment>
<comment type="caution">
    <text evidence="15">The sequence shown here is derived from an EMBL/GenBank/DDBJ whole genome shotgun (WGS) entry which is preliminary data.</text>
</comment>
<reference evidence="15 16" key="1">
    <citation type="submission" date="2018-05" db="EMBL/GenBank/DDBJ databases">
        <title>Marinifilum breve JC075T sp. nov., a marine bacterium isolated from Yongle Blue Hole in the South China Sea.</title>
        <authorList>
            <person name="Fu T."/>
        </authorList>
    </citation>
    <scope>NUCLEOTIDE SEQUENCE [LARGE SCALE GENOMIC DNA]</scope>
    <source>
        <strain evidence="15 16">JC075</strain>
    </source>
</reference>
<proteinExistence type="inferred from homology"/>
<comment type="function">
    <text evidence="12">Involved in the synthesis of autoinducer 2 (AI-2) which is secreted by bacteria and is used to communicate both the cell density and the metabolic potential of the environment. The regulation of gene expression in response to changes in cell density is called quorum sensing. Catalyzes the transformation of S-ribosylhomocysteine (RHC) to homocysteine (HC) and 4,5-dihydroxy-2,3-pentadione (DPD).</text>
</comment>
<evidence type="ECO:0000313" key="16">
    <source>
        <dbReference type="Proteomes" id="UP000248079"/>
    </source>
</evidence>
<evidence type="ECO:0000256" key="9">
    <source>
        <dbReference type="ARBA" id="ARBA00022929"/>
    </source>
</evidence>
<evidence type="ECO:0000256" key="8">
    <source>
        <dbReference type="ARBA" id="ARBA00022723"/>
    </source>
</evidence>
<dbReference type="RefSeq" id="WP_110359922.1">
    <property type="nucleotide sequence ID" value="NZ_QFLI01000002.1"/>
</dbReference>
<dbReference type="PRINTS" id="PR01487">
    <property type="entry name" value="LUXSPROTEIN"/>
</dbReference>
<evidence type="ECO:0000256" key="14">
    <source>
        <dbReference type="ARBA" id="ARBA00031777"/>
    </source>
</evidence>
<dbReference type="InterPro" id="IPR037005">
    <property type="entry name" value="LuxS_sf"/>
</dbReference>
<dbReference type="GO" id="GO:0009372">
    <property type="term" value="P:quorum sensing"/>
    <property type="evidence" value="ECO:0007669"/>
    <property type="project" value="UniProtKB-KW"/>
</dbReference>
<keyword evidence="10" id="KW-0408">Iron</keyword>
<comment type="catalytic activity">
    <reaction evidence="1">
        <text>S-(5-deoxy-D-ribos-5-yl)-L-homocysteine = (S)-4,5-dihydroxypentane-2,3-dione + L-homocysteine</text>
        <dbReference type="Rhea" id="RHEA:17753"/>
        <dbReference type="ChEBI" id="CHEBI:29484"/>
        <dbReference type="ChEBI" id="CHEBI:58195"/>
        <dbReference type="ChEBI" id="CHEBI:58199"/>
        <dbReference type="EC" id="4.4.1.21"/>
    </reaction>
</comment>
<dbReference type="Gene3D" id="3.30.1360.80">
    <property type="entry name" value="S-ribosylhomocysteinase (LuxS)"/>
    <property type="match status" value="1"/>
</dbReference>